<evidence type="ECO:0000313" key="9">
    <source>
        <dbReference type="EMBL" id="GAC92548.1"/>
    </source>
</evidence>
<dbReference type="EMBL" id="DF238767">
    <property type="protein sequence ID" value="GAC92548.1"/>
    <property type="molecule type" value="Genomic_DNA"/>
</dbReference>
<feature type="transmembrane region" description="Helical" evidence="7">
    <location>
        <begin position="311"/>
        <end position="334"/>
    </location>
</feature>
<feature type="transmembrane region" description="Helical" evidence="7">
    <location>
        <begin position="192"/>
        <end position="210"/>
    </location>
</feature>
<evidence type="ECO:0000256" key="3">
    <source>
        <dbReference type="ARBA" id="ARBA00022692"/>
    </source>
</evidence>
<evidence type="ECO:0000259" key="8">
    <source>
        <dbReference type="PROSITE" id="PS50850"/>
    </source>
</evidence>
<feature type="transmembrane region" description="Helical" evidence="7">
    <location>
        <begin position="149"/>
        <end position="166"/>
    </location>
</feature>
<sequence>MRSQVNDCGEEELHHCGLLQKPYKESETSSFRSSSDCPPAYLVPRRNKLPRDLSLFRHAFALGQPLLANSIHPVEQEKLAPVRTSMSAQAATADFSNQHEASSPTDSIHDHKGSHSHSQLPSATQADDDIENLSDEERAALEKSLKKKLDWQIVPLCLMLYLLSFLDRTNIGQARLNGLEKDLKMSKDGYDYRIALTVLYVPYIIFEIPSNLLVKRIGPARWIPALVASWGLVSTLQGVVTSKTGLYINRAFLGFTEAGILPALALYLTFFYKREELGIRQALYFSGASLSGTFGGLLATAIGLIKHKPGGWAWIFIIEGIFTIFFGIACLFILPNDISKLWWVTPQERKLAYARMAPPVTKVRPDSEAVTDVTATAEKRVAAVADEAALEYTGKFVLREVKRTFVDPLVLIFAASGFAYATLLYSNAFFSPTIIKSLGIAKSTAESQLLSVPPTAAAFFVSIFSALLSDRYRWRWISVVALILISIAGIALAYGSRVASQRYGGIILLSCGTYSIPPLGISWMLNNTSGHYKRATAIALYIVCTNSGGILSCWLFYNQEAPRYARGFLVNLGLNAGALVLVTVAELYMIWETKARKAGKRDYRVTELKQQGWGDAKIREYLGDQHPEFEYML</sequence>
<keyword evidence="10" id="KW-1185">Reference proteome</keyword>
<keyword evidence="3 7" id="KW-0812">Transmembrane</keyword>
<dbReference type="RefSeq" id="XP_012186135.1">
    <property type="nucleotide sequence ID" value="XM_012330745.1"/>
</dbReference>
<protein>
    <submittedName>
        <fullName evidence="9">Transporter</fullName>
    </submittedName>
</protein>
<reference evidence="10" key="1">
    <citation type="journal article" date="2013" name="Genome Announc.">
        <title>Draft genome sequence of the basidiomycetous yeast-like fungus Pseudozyma hubeiensis SY62, which produces an abundant amount of the biosurfactant mannosylerythritol lipids.</title>
        <authorList>
            <person name="Konishi M."/>
            <person name="Hatada Y."/>
            <person name="Horiuchi J."/>
        </authorList>
    </citation>
    <scope>NUCLEOTIDE SEQUENCE [LARGE SCALE GENOMIC DNA]</scope>
    <source>
        <strain evidence="10">SY62</strain>
    </source>
</reference>
<keyword evidence="2" id="KW-0813">Transport</keyword>
<dbReference type="Gene3D" id="1.20.1250.20">
    <property type="entry name" value="MFS general substrate transporter like domains"/>
    <property type="match status" value="2"/>
</dbReference>
<feature type="transmembrane region" description="Helical" evidence="7">
    <location>
        <begin position="569"/>
        <end position="591"/>
    </location>
</feature>
<dbReference type="GO" id="GO:0016020">
    <property type="term" value="C:membrane"/>
    <property type="evidence" value="ECO:0007669"/>
    <property type="project" value="UniProtKB-SubCell"/>
</dbReference>
<evidence type="ECO:0000313" key="10">
    <source>
        <dbReference type="Proteomes" id="UP000014071"/>
    </source>
</evidence>
<accession>R9NVM1</accession>
<dbReference type="STRING" id="1305764.R9NVM1"/>
<evidence type="ECO:0000256" key="7">
    <source>
        <dbReference type="SAM" id="Phobius"/>
    </source>
</evidence>
<comment type="subcellular location">
    <subcellularLocation>
        <location evidence="1">Membrane</location>
        <topology evidence="1">Multi-pass membrane protein</topology>
    </subcellularLocation>
</comment>
<dbReference type="Pfam" id="PF07690">
    <property type="entry name" value="MFS_1"/>
    <property type="match status" value="1"/>
</dbReference>
<dbReference type="InterPro" id="IPR020846">
    <property type="entry name" value="MFS_dom"/>
</dbReference>
<feature type="transmembrane region" description="Helical" evidence="7">
    <location>
        <begin position="537"/>
        <end position="557"/>
    </location>
</feature>
<dbReference type="InterPro" id="IPR036259">
    <property type="entry name" value="MFS_trans_sf"/>
</dbReference>
<dbReference type="eggNOG" id="KOG2533">
    <property type="taxonomic scope" value="Eukaryota"/>
</dbReference>
<evidence type="ECO:0000256" key="5">
    <source>
        <dbReference type="ARBA" id="ARBA00023136"/>
    </source>
</evidence>
<gene>
    <name evidence="9" type="ORF">PHSY_000102</name>
</gene>
<feature type="transmembrane region" description="Helical" evidence="7">
    <location>
        <begin position="476"/>
        <end position="494"/>
    </location>
</feature>
<evidence type="ECO:0000256" key="2">
    <source>
        <dbReference type="ARBA" id="ARBA00022448"/>
    </source>
</evidence>
<feature type="transmembrane region" description="Helical" evidence="7">
    <location>
        <begin position="506"/>
        <end position="525"/>
    </location>
</feature>
<dbReference type="OrthoDB" id="9971669at2759"/>
<dbReference type="HOGENOM" id="CLU_001265_0_1_1"/>
<feature type="domain" description="Major facilitator superfamily (MFS) profile" evidence="8">
    <location>
        <begin position="153"/>
        <end position="594"/>
    </location>
</feature>
<dbReference type="SUPFAM" id="SSF103473">
    <property type="entry name" value="MFS general substrate transporter"/>
    <property type="match status" value="1"/>
</dbReference>
<dbReference type="PROSITE" id="PS50850">
    <property type="entry name" value="MFS"/>
    <property type="match status" value="1"/>
</dbReference>
<name>R9NVM1_PSEHS</name>
<feature type="region of interest" description="Disordered" evidence="6">
    <location>
        <begin position="82"/>
        <end position="126"/>
    </location>
</feature>
<organism evidence="9 10">
    <name type="scientific">Pseudozyma hubeiensis (strain SY62)</name>
    <name type="common">Yeast</name>
    <dbReference type="NCBI Taxonomy" id="1305764"/>
    <lineage>
        <taxon>Eukaryota</taxon>
        <taxon>Fungi</taxon>
        <taxon>Dikarya</taxon>
        <taxon>Basidiomycota</taxon>
        <taxon>Ustilaginomycotina</taxon>
        <taxon>Ustilaginomycetes</taxon>
        <taxon>Ustilaginales</taxon>
        <taxon>Ustilaginaceae</taxon>
        <taxon>Pseudozyma</taxon>
    </lineage>
</organism>
<feature type="compositionally biased region" description="Polar residues" evidence="6">
    <location>
        <begin position="116"/>
        <end position="125"/>
    </location>
</feature>
<dbReference type="FunFam" id="1.20.1250.20:FF:000013">
    <property type="entry name" value="MFS general substrate transporter"/>
    <property type="match status" value="1"/>
</dbReference>
<dbReference type="GeneID" id="24105414"/>
<dbReference type="InterPro" id="IPR011701">
    <property type="entry name" value="MFS"/>
</dbReference>
<evidence type="ECO:0000256" key="4">
    <source>
        <dbReference type="ARBA" id="ARBA00022989"/>
    </source>
</evidence>
<dbReference type="PANTHER" id="PTHR43791:SF85">
    <property type="entry name" value="TRANSPORTER, PUTATIVE (AFU_ORTHOLOGUE AFUA_6G00710)-RELATED"/>
    <property type="match status" value="1"/>
</dbReference>
<dbReference type="PANTHER" id="PTHR43791">
    <property type="entry name" value="PERMEASE-RELATED"/>
    <property type="match status" value="1"/>
</dbReference>
<proteinExistence type="predicted"/>
<keyword evidence="4 7" id="KW-1133">Transmembrane helix</keyword>
<evidence type="ECO:0000256" key="1">
    <source>
        <dbReference type="ARBA" id="ARBA00004141"/>
    </source>
</evidence>
<feature type="transmembrane region" description="Helical" evidence="7">
    <location>
        <begin position="252"/>
        <end position="270"/>
    </location>
</feature>
<dbReference type="AlphaFoldDB" id="R9NVM1"/>
<feature type="transmembrane region" description="Helical" evidence="7">
    <location>
        <begin position="409"/>
        <end position="430"/>
    </location>
</feature>
<dbReference type="GO" id="GO:0022857">
    <property type="term" value="F:transmembrane transporter activity"/>
    <property type="evidence" value="ECO:0007669"/>
    <property type="project" value="InterPro"/>
</dbReference>
<keyword evidence="5 7" id="KW-0472">Membrane</keyword>
<feature type="transmembrane region" description="Helical" evidence="7">
    <location>
        <begin position="222"/>
        <end position="240"/>
    </location>
</feature>
<feature type="compositionally biased region" description="Polar residues" evidence="6">
    <location>
        <begin position="84"/>
        <end position="106"/>
    </location>
</feature>
<dbReference type="Proteomes" id="UP000014071">
    <property type="component" value="Unassembled WGS sequence"/>
</dbReference>
<feature type="transmembrane region" description="Helical" evidence="7">
    <location>
        <begin position="282"/>
        <end position="305"/>
    </location>
</feature>
<dbReference type="FunFam" id="1.20.1250.20:FF:000188">
    <property type="entry name" value="MFS general substrate transporter"/>
    <property type="match status" value="1"/>
</dbReference>
<evidence type="ECO:0000256" key="6">
    <source>
        <dbReference type="SAM" id="MobiDB-lite"/>
    </source>
</evidence>